<dbReference type="InterPro" id="IPR018060">
    <property type="entry name" value="HTH_AraC"/>
</dbReference>
<dbReference type="Gene3D" id="2.60.120.10">
    <property type="entry name" value="Jelly Rolls"/>
    <property type="match status" value="1"/>
</dbReference>
<evidence type="ECO:0000256" key="1">
    <source>
        <dbReference type="ARBA" id="ARBA00023015"/>
    </source>
</evidence>
<dbReference type="RefSeq" id="WP_078767119.1">
    <property type="nucleotide sequence ID" value="NZ_FUXZ01000017.1"/>
</dbReference>
<keyword evidence="3" id="KW-0804">Transcription</keyword>
<gene>
    <name evidence="5" type="ORF">SAMN02745111_02296</name>
</gene>
<dbReference type="InterPro" id="IPR020449">
    <property type="entry name" value="Tscrpt_reg_AraC-type_HTH"/>
</dbReference>
<evidence type="ECO:0000313" key="5">
    <source>
        <dbReference type="EMBL" id="SKA72103.1"/>
    </source>
</evidence>
<evidence type="ECO:0000256" key="2">
    <source>
        <dbReference type="ARBA" id="ARBA00023125"/>
    </source>
</evidence>
<evidence type="ECO:0000313" key="6">
    <source>
        <dbReference type="Proteomes" id="UP000190814"/>
    </source>
</evidence>
<sequence length="283" mass="33809">MRIDLRENVPHGTKEYGYVQYHIKNNPRMYQIPVHWHEHFEIIYIVRSGVKVNIEDKTFVGNEGDIFLVNPGELHYIGTENYEAEFYTILFPLEFISFRTDDTLEENLTKPLRVGALKYEHQVKNKSLIREFRMIINSLILLDHNKAKNHFQSRIYLLQIFQLLYTYKHPLYKISKQNETLLQKDLIEYMRSKYAENISLTTMAEEFHMSEKYLSRYFKAHFNIGYSEFLLHLRLNKARELLETTELPITDVALSSGFGNISYFIRSFRKLFGMPPLQYRKSL</sequence>
<reference evidence="5 6" key="1">
    <citation type="submission" date="2017-02" db="EMBL/GenBank/DDBJ databases">
        <authorList>
            <person name="Peterson S.W."/>
        </authorList>
    </citation>
    <scope>NUCLEOTIDE SEQUENCE [LARGE SCALE GENOMIC DNA]</scope>
    <source>
        <strain evidence="5 6">ATCC 35992</strain>
    </source>
</reference>
<dbReference type="InterPro" id="IPR037923">
    <property type="entry name" value="HTH-like"/>
</dbReference>
<dbReference type="PANTHER" id="PTHR43280">
    <property type="entry name" value="ARAC-FAMILY TRANSCRIPTIONAL REGULATOR"/>
    <property type="match status" value="1"/>
</dbReference>
<keyword evidence="1" id="KW-0805">Transcription regulation</keyword>
<evidence type="ECO:0000256" key="3">
    <source>
        <dbReference type="ARBA" id="ARBA00023163"/>
    </source>
</evidence>
<dbReference type="SMART" id="SM00342">
    <property type="entry name" value="HTH_ARAC"/>
    <property type="match status" value="1"/>
</dbReference>
<dbReference type="Proteomes" id="UP000190814">
    <property type="component" value="Unassembled WGS sequence"/>
</dbReference>
<dbReference type="Pfam" id="PF12833">
    <property type="entry name" value="HTH_18"/>
    <property type="match status" value="1"/>
</dbReference>
<dbReference type="InterPro" id="IPR009057">
    <property type="entry name" value="Homeodomain-like_sf"/>
</dbReference>
<dbReference type="PRINTS" id="PR00032">
    <property type="entry name" value="HTHARAC"/>
</dbReference>
<dbReference type="GO" id="GO:0003700">
    <property type="term" value="F:DNA-binding transcription factor activity"/>
    <property type="evidence" value="ECO:0007669"/>
    <property type="project" value="InterPro"/>
</dbReference>
<dbReference type="SUPFAM" id="SSF46689">
    <property type="entry name" value="Homeodomain-like"/>
    <property type="match status" value="2"/>
</dbReference>
<name>A0A1T4W4E3_9FIRM</name>
<keyword evidence="6" id="KW-1185">Reference proteome</keyword>
<dbReference type="InterPro" id="IPR003313">
    <property type="entry name" value="AraC-bd"/>
</dbReference>
<dbReference type="InterPro" id="IPR018062">
    <property type="entry name" value="HTH_AraC-typ_CS"/>
</dbReference>
<proteinExistence type="predicted"/>
<dbReference type="CDD" id="cd02208">
    <property type="entry name" value="cupin_RmlC-like"/>
    <property type="match status" value="1"/>
</dbReference>
<protein>
    <submittedName>
        <fullName evidence="5">AraC-like ligand binding domain-containing protein</fullName>
    </submittedName>
</protein>
<organism evidence="5 6">
    <name type="scientific">Eubacterium uniforme</name>
    <dbReference type="NCBI Taxonomy" id="39495"/>
    <lineage>
        <taxon>Bacteria</taxon>
        <taxon>Bacillati</taxon>
        <taxon>Bacillota</taxon>
        <taxon>Clostridia</taxon>
        <taxon>Eubacteriales</taxon>
        <taxon>Eubacteriaceae</taxon>
        <taxon>Eubacterium</taxon>
    </lineage>
</organism>
<dbReference type="PANTHER" id="PTHR43280:SF2">
    <property type="entry name" value="HTH-TYPE TRANSCRIPTIONAL REGULATOR EXSA"/>
    <property type="match status" value="1"/>
</dbReference>
<keyword evidence="2" id="KW-0238">DNA-binding</keyword>
<dbReference type="PROSITE" id="PS01124">
    <property type="entry name" value="HTH_ARAC_FAMILY_2"/>
    <property type="match status" value="1"/>
</dbReference>
<dbReference type="STRING" id="39495.SAMN02745111_02296"/>
<dbReference type="InterPro" id="IPR014710">
    <property type="entry name" value="RmlC-like_jellyroll"/>
</dbReference>
<feature type="domain" description="HTH araC/xylS-type" evidence="4">
    <location>
        <begin position="184"/>
        <end position="282"/>
    </location>
</feature>
<dbReference type="AlphaFoldDB" id="A0A1T4W4E3"/>
<dbReference type="Gene3D" id="1.10.10.60">
    <property type="entry name" value="Homeodomain-like"/>
    <property type="match status" value="2"/>
</dbReference>
<dbReference type="Pfam" id="PF02311">
    <property type="entry name" value="AraC_binding"/>
    <property type="match status" value="1"/>
</dbReference>
<dbReference type="PROSITE" id="PS00041">
    <property type="entry name" value="HTH_ARAC_FAMILY_1"/>
    <property type="match status" value="1"/>
</dbReference>
<accession>A0A1T4W4E3</accession>
<dbReference type="EMBL" id="FUXZ01000017">
    <property type="protein sequence ID" value="SKA72103.1"/>
    <property type="molecule type" value="Genomic_DNA"/>
</dbReference>
<dbReference type="SUPFAM" id="SSF51215">
    <property type="entry name" value="Regulatory protein AraC"/>
    <property type="match status" value="1"/>
</dbReference>
<dbReference type="GO" id="GO:0043565">
    <property type="term" value="F:sequence-specific DNA binding"/>
    <property type="evidence" value="ECO:0007669"/>
    <property type="project" value="InterPro"/>
</dbReference>
<dbReference type="OrthoDB" id="9782164at2"/>
<evidence type="ECO:0000259" key="4">
    <source>
        <dbReference type="PROSITE" id="PS01124"/>
    </source>
</evidence>